<sequence>MVGLRTHKHRLVRVKYLRNQGQQNALKAIRMFWYKPEGARTSFYQDERDLSMV</sequence>
<keyword evidence="2" id="KW-1185">Reference proteome</keyword>
<reference evidence="1" key="1">
    <citation type="submission" date="2021-04" db="EMBL/GenBank/DDBJ databases">
        <authorList>
            <consortium name="Molecular Ecology Group"/>
        </authorList>
    </citation>
    <scope>NUCLEOTIDE SEQUENCE</scope>
</reference>
<name>A0A8S4A519_9EUPU</name>
<protein>
    <submittedName>
        <fullName evidence="1">Uncharacterized protein</fullName>
    </submittedName>
</protein>
<comment type="caution">
    <text evidence="1">The sequence shown here is derived from an EMBL/GenBank/DDBJ whole genome shotgun (WGS) entry which is preliminary data.</text>
</comment>
<proteinExistence type="predicted"/>
<dbReference type="AlphaFoldDB" id="A0A8S4A519"/>
<dbReference type="Proteomes" id="UP000678393">
    <property type="component" value="Unassembled WGS sequence"/>
</dbReference>
<evidence type="ECO:0000313" key="1">
    <source>
        <dbReference type="EMBL" id="CAG5135362.1"/>
    </source>
</evidence>
<organism evidence="1 2">
    <name type="scientific">Candidula unifasciata</name>
    <dbReference type="NCBI Taxonomy" id="100452"/>
    <lineage>
        <taxon>Eukaryota</taxon>
        <taxon>Metazoa</taxon>
        <taxon>Spiralia</taxon>
        <taxon>Lophotrochozoa</taxon>
        <taxon>Mollusca</taxon>
        <taxon>Gastropoda</taxon>
        <taxon>Heterobranchia</taxon>
        <taxon>Euthyneura</taxon>
        <taxon>Panpulmonata</taxon>
        <taxon>Eupulmonata</taxon>
        <taxon>Stylommatophora</taxon>
        <taxon>Helicina</taxon>
        <taxon>Helicoidea</taxon>
        <taxon>Geomitridae</taxon>
        <taxon>Candidula</taxon>
    </lineage>
</organism>
<evidence type="ECO:0000313" key="2">
    <source>
        <dbReference type="Proteomes" id="UP000678393"/>
    </source>
</evidence>
<dbReference type="EMBL" id="CAJHNH020008223">
    <property type="protein sequence ID" value="CAG5135362.1"/>
    <property type="molecule type" value="Genomic_DNA"/>
</dbReference>
<accession>A0A8S4A519</accession>
<gene>
    <name evidence="1" type="ORF">CUNI_LOCUS20920</name>
</gene>